<dbReference type="AlphaFoldDB" id="A0A5B9DC36"/>
<dbReference type="RefSeq" id="WP_147663305.1">
    <property type="nucleotide sequence ID" value="NZ_CP042905.2"/>
</dbReference>
<keyword evidence="3" id="KW-1185">Reference proteome</keyword>
<keyword evidence="1" id="KW-0472">Membrane</keyword>
<evidence type="ECO:0000256" key="1">
    <source>
        <dbReference type="SAM" id="Phobius"/>
    </source>
</evidence>
<sequence>MRKKKGTYMIRIKNRNSIKYYCIILIFLICTISFAYSSTAHKSDLNQNYEYIFNSDISADVDPSLYNATFYPFINLSLSFYKNGIIHNNDTNNIFVSIKITKIDSDDNPFRIKMELIGGFNDLDTKDIGIKNISNQFIWDLDQSENWLDFTSNRPITILNSGLNRINVKYDPIHARYYEYYNHSGVIERIEVDCNRNLLLNSRIILPETSSNFDLYDSRIFTKNRLGLSLNQIPENGEEPENGTFFLQYFGIIILIGVTFIILGNIIKKFRSY</sequence>
<proteinExistence type="predicted"/>
<reference evidence="2 3" key="1">
    <citation type="journal article" date="2020" name="Nature">
        <title>Isolation of an archaeon at the prokaryote-eukaryote interface.</title>
        <authorList>
            <person name="Imachi H."/>
            <person name="Nobu M.K."/>
            <person name="Nakahara N."/>
            <person name="Morono Y."/>
            <person name="Ogawara M."/>
            <person name="Takaki Y."/>
            <person name="Takano Y."/>
            <person name="Uematsu K."/>
            <person name="Ikuta T."/>
            <person name="Ito M."/>
            <person name="Matsui Y."/>
            <person name="Miyazaki M."/>
            <person name="Murata K."/>
            <person name="Saito Y."/>
            <person name="Sakai S."/>
            <person name="Song C."/>
            <person name="Tasumi E."/>
            <person name="Yamanaka Y."/>
            <person name="Yamaguchi T."/>
            <person name="Kamagata Y."/>
            <person name="Tamaki H."/>
            <person name="Takai K."/>
        </authorList>
    </citation>
    <scope>NUCLEOTIDE SEQUENCE [LARGE SCALE GENOMIC DNA]</scope>
    <source>
        <strain evidence="2 3">MK-D1</strain>
    </source>
</reference>
<dbReference type="GeneID" id="41330245"/>
<evidence type="ECO:0000313" key="3">
    <source>
        <dbReference type="Proteomes" id="UP000321408"/>
    </source>
</evidence>
<reference evidence="2 3" key="2">
    <citation type="journal article" date="2024" name="Int. J. Syst. Evol. Microbiol.">
        <title>Promethearchaeum syntrophicum gen. nov., sp. nov., an anaerobic, obligately syntrophic archaeon, the first isolate of the lineage 'Asgard' archaea, and proposal of the new archaeal phylum Promethearchaeota phyl. nov. and kingdom Promethearchaeati regn. nov.</title>
        <authorList>
            <person name="Imachi H."/>
            <person name="Nobu M.K."/>
            <person name="Kato S."/>
            <person name="Takaki Y."/>
            <person name="Miyazaki M."/>
            <person name="Miyata M."/>
            <person name="Ogawara M."/>
            <person name="Saito Y."/>
            <person name="Sakai S."/>
            <person name="Tahara Y.O."/>
            <person name="Takano Y."/>
            <person name="Tasumi E."/>
            <person name="Uematsu K."/>
            <person name="Yoshimura T."/>
            <person name="Itoh T."/>
            <person name="Ohkuma M."/>
            <person name="Takai K."/>
        </authorList>
    </citation>
    <scope>NUCLEOTIDE SEQUENCE [LARGE SCALE GENOMIC DNA]</scope>
    <source>
        <strain evidence="2 3">MK-D1</strain>
    </source>
</reference>
<dbReference type="Proteomes" id="UP000321408">
    <property type="component" value="Chromosome"/>
</dbReference>
<name>A0A5B9DC36_9ARCH</name>
<keyword evidence="1" id="KW-0812">Transmembrane</keyword>
<dbReference type="EMBL" id="CP042905">
    <property type="protein sequence ID" value="QEE16427.1"/>
    <property type="molecule type" value="Genomic_DNA"/>
</dbReference>
<organism evidence="2 3">
    <name type="scientific">Promethearchaeum syntrophicum</name>
    <dbReference type="NCBI Taxonomy" id="2594042"/>
    <lineage>
        <taxon>Archaea</taxon>
        <taxon>Promethearchaeati</taxon>
        <taxon>Promethearchaeota</taxon>
        <taxon>Promethearchaeia</taxon>
        <taxon>Promethearchaeales</taxon>
        <taxon>Promethearchaeaceae</taxon>
        <taxon>Promethearchaeum</taxon>
    </lineage>
</organism>
<dbReference type="KEGG" id="psyt:DSAG12_02257"/>
<feature type="transmembrane region" description="Helical" evidence="1">
    <location>
        <begin position="246"/>
        <end position="267"/>
    </location>
</feature>
<gene>
    <name evidence="2" type="ORF">DSAG12_02257</name>
</gene>
<keyword evidence="1" id="KW-1133">Transmembrane helix</keyword>
<protein>
    <submittedName>
        <fullName evidence="2">Uncharacterized protein</fullName>
    </submittedName>
</protein>
<feature type="transmembrane region" description="Helical" evidence="1">
    <location>
        <begin position="20"/>
        <end position="38"/>
    </location>
</feature>
<evidence type="ECO:0000313" key="2">
    <source>
        <dbReference type="EMBL" id="QEE16427.1"/>
    </source>
</evidence>
<accession>A0A5B9DC36</accession>